<dbReference type="Proteomes" id="UP000000593">
    <property type="component" value="Chromosome 2"/>
</dbReference>
<reference evidence="2" key="1">
    <citation type="journal article" date="2005" name="Science">
        <title>Life at depth: Photobacterium profundum genome sequence and expression analysis.</title>
        <authorList>
            <person name="Vezzi A."/>
            <person name="Campanaro S."/>
            <person name="D'Angelo M."/>
            <person name="Simonato F."/>
            <person name="Vitulo N."/>
            <person name="Lauro F.M."/>
            <person name="Cestaro A."/>
            <person name="Malacrida G."/>
            <person name="Simionati B."/>
            <person name="Cannata N."/>
            <person name="Romualdi C."/>
            <person name="Bartlett D.H."/>
            <person name="Valle G."/>
        </authorList>
    </citation>
    <scope>NUCLEOTIDE SEQUENCE [LARGE SCALE GENOMIC DNA]</scope>
    <source>
        <strain evidence="2">ATCC BAA-1253 / SS9</strain>
    </source>
</reference>
<dbReference type="EMBL" id="CR378676">
    <property type="protein sequence ID" value="CAG22230.1"/>
    <property type="molecule type" value="Genomic_DNA"/>
</dbReference>
<gene>
    <name evidence="1" type="ordered locus">PBPRB0357</name>
</gene>
<keyword evidence="2" id="KW-1185">Reference proteome</keyword>
<dbReference type="KEGG" id="ppr:PBPRB0357"/>
<proteinExistence type="predicted"/>
<dbReference type="RefSeq" id="WP_011220441.1">
    <property type="nucleotide sequence ID" value="NC_006371.1"/>
</dbReference>
<dbReference type="STRING" id="298386.PBPRB0357"/>
<protein>
    <submittedName>
        <fullName evidence="1">Uncharacterized protein</fullName>
    </submittedName>
</protein>
<name>Q6LKF0_PHOPR</name>
<dbReference type="AlphaFoldDB" id="Q6LKF0"/>
<dbReference type="HOGENOM" id="CLU_1342227_0_0_6"/>
<sequence length="204" mass="23618">MRSVISDKSKKPQLAEILKCLQVDSVAKYKAREQALSTLTQQTQKSSKRYTNLVFVLKDDQAEPVTDYDIVLLGGSEREPNKLTKGFFVDRQKNAANPNYLIYYINYDVISKSQLTGFRVIARPNQGFSFYYAVEYRLDAADIDTLLKPNETLYLDIELHRRIDKAVFLLDEANDPKMHKEGVLFKSETRHDFKDQQPIDKQID</sequence>
<dbReference type="eggNOG" id="COG1075">
    <property type="taxonomic scope" value="Bacteria"/>
</dbReference>
<accession>Q6LKF0</accession>
<organism evidence="1 2">
    <name type="scientific">Photobacterium profundum (strain SS9)</name>
    <dbReference type="NCBI Taxonomy" id="298386"/>
    <lineage>
        <taxon>Bacteria</taxon>
        <taxon>Pseudomonadati</taxon>
        <taxon>Pseudomonadota</taxon>
        <taxon>Gammaproteobacteria</taxon>
        <taxon>Vibrionales</taxon>
        <taxon>Vibrionaceae</taxon>
        <taxon>Photobacterium</taxon>
    </lineage>
</organism>
<evidence type="ECO:0000313" key="2">
    <source>
        <dbReference type="Proteomes" id="UP000000593"/>
    </source>
</evidence>
<evidence type="ECO:0000313" key="1">
    <source>
        <dbReference type="EMBL" id="CAG22230.1"/>
    </source>
</evidence>